<feature type="region of interest" description="Disordered" evidence="1">
    <location>
        <begin position="84"/>
        <end position="204"/>
    </location>
</feature>
<feature type="compositionally biased region" description="Polar residues" evidence="1">
    <location>
        <begin position="97"/>
        <end position="108"/>
    </location>
</feature>
<organism evidence="2 3">
    <name type="scientific">Tanacetum coccineum</name>
    <dbReference type="NCBI Taxonomy" id="301880"/>
    <lineage>
        <taxon>Eukaryota</taxon>
        <taxon>Viridiplantae</taxon>
        <taxon>Streptophyta</taxon>
        <taxon>Embryophyta</taxon>
        <taxon>Tracheophyta</taxon>
        <taxon>Spermatophyta</taxon>
        <taxon>Magnoliopsida</taxon>
        <taxon>eudicotyledons</taxon>
        <taxon>Gunneridae</taxon>
        <taxon>Pentapetalae</taxon>
        <taxon>asterids</taxon>
        <taxon>campanulids</taxon>
        <taxon>Asterales</taxon>
        <taxon>Asteraceae</taxon>
        <taxon>Asteroideae</taxon>
        <taxon>Anthemideae</taxon>
        <taxon>Anthemidinae</taxon>
        <taxon>Tanacetum</taxon>
    </lineage>
</organism>
<accession>A0ABQ5BG88</accession>
<reference evidence="2" key="2">
    <citation type="submission" date="2022-01" db="EMBL/GenBank/DDBJ databases">
        <authorList>
            <person name="Yamashiro T."/>
            <person name="Shiraishi A."/>
            <person name="Satake H."/>
            <person name="Nakayama K."/>
        </authorList>
    </citation>
    <scope>NUCLEOTIDE SEQUENCE</scope>
</reference>
<proteinExistence type="predicted"/>
<sequence length="382" mass="42731">MYYPRFTKVIIHYFLTQDKTLSWRNKIEMHTSNDDYLINTLRFVSTKEETQIYGAILPESLTSPEMKETKAYKTYLSFATGATPPKKARKFKKSASPKLTTISVSTKEPTGKSKRKSMKDFHKTHPSGSGTVTKTTPSAAKIKPSVTSKGTGVKPGVPDVTEEESSENNENESESEHETKENKSESESDDQDENKAEGDEDEEMYYITIQLYDDVDIRLNEPVDTDKGFVQEEGIDDAMTNIQQGNENLEIPKDTHTPYILTVPVSVISDSSLVFSTVIPQSLSSFTPPPQQSTSTPPPTTKTKNPLSTLLDFASVFQFNNRVTSLEKEVAELKKDPLHTQVTALVDDYLDARLGATRDEFMNFLSASLTARITEQVKNQLP</sequence>
<feature type="compositionally biased region" description="Acidic residues" evidence="1">
    <location>
        <begin position="187"/>
        <end position="204"/>
    </location>
</feature>
<feature type="compositionally biased region" description="Polar residues" evidence="1">
    <location>
        <begin position="126"/>
        <end position="138"/>
    </location>
</feature>
<comment type="caution">
    <text evidence="2">The sequence shown here is derived from an EMBL/GenBank/DDBJ whole genome shotgun (WGS) entry which is preliminary data.</text>
</comment>
<gene>
    <name evidence="2" type="ORF">Tco_0860109</name>
</gene>
<evidence type="ECO:0000313" key="3">
    <source>
        <dbReference type="Proteomes" id="UP001151760"/>
    </source>
</evidence>
<feature type="compositionally biased region" description="Basic residues" evidence="1">
    <location>
        <begin position="86"/>
        <end position="95"/>
    </location>
</feature>
<reference evidence="2" key="1">
    <citation type="journal article" date="2022" name="Int. J. Mol. Sci.">
        <title>Draft Genome of Tanacetum Coccineum: Genomic Comparison of Closely Related Tanacetum-Family Plants.</title>
        <authorList>
            <person name="Yamashiro T."/>
            <person name="Shiraishi A."/>
            <person name="Nakayama K."/>
            <person name="Satake H."/>
        </authorList>
    </citation>
    <scope>NUCLEOTIDE SEQUENCE</scope>
</reference>
<keyword evidence="3" id="KW-1185">Reference proteome</keyword>
<evidence type="ECO:0000256" key="1">
    <source>
        <dbReference type="SAM" id="MobiDB-lite"/>
    </source>
</evidence>
<name>A0ABQ5BG88_9ASTR</name>
<feature type="region of interest" description="Disordered" evidence="1">
    <location>
        <begin position="284"/>
        <end position="305"/>
    </location>
</feature>
<protein>
    <submittedName>
        <fullName evidence="2">Uncharacterized protein</fullName>
    </submittedName>
</protein>
<feature type="compositionally biased region" description="Pro residues" evidence="1">
    <location>
        <begin position="287"/>
        <end position="300"/>
    </location>
</feature>
<feature type="compositionally biased region" description="Basic and acidic residues" evidence="1">
    <location>
        <begin position="174"/>
        <end position="186"/>
    </location>
</feature>
<dbReference type="EMBL" id="BQNB010013199">
    <property type="protein sequence ID" value="GJT13067.1"/>
    <property type="molecule type" value="Genomic_DNA"/>
</dbReference>
<dbReference type="Proteomes" id="UP001151760">
    <property type="component" value="Unassembled WGS sequence"/>
</dbReference>
<feature type="compositionally biased region" description="Acidic residues" evidence="1">
    <location>
        <begin position="160"/>
        <end position="173"/>
    </location>
</feature>
<evidence type="ECO:0000313" key="2">
    <source>
        <dbReference type="EMBL" id="GJT13067.1"/>
    </source>
</evidence>